<feature type="domain" description="Secretion system C-terminal sorting" evidence="6">
    <location>
        <begin position="124"/>
        <end position="190"/>
    </location>
</feature>
<organism evidence="7 8">
    <name type="scientific">Vicingus serpentipes</name>
    <dbReference type="NCBI Taxonomy" id="1926625"/>
    <lineage>
        <taxon>Bacteria</taxon>
        <taxon>Pseudomonadati</taxon>
        <taxon>Bacteroidota</taxon>
        <taxon>Flavobacteriia</taxon>
        <taxon>Flavobacteriales</taxon>
        <taxon>Vicingaceae</taxon>
        <taxon>Vicingus</taxon>
    </lineage>
</organism>
<dbReference type="Proteomes" id="UP000321721">
    <property type="component" value="Unassembled WGS sequence"/>
</dbReference>
<dbReference type="GO" id="GO:0005507">
    <property type="term" value="F:copper ion binding"/>
    <property type="evidence" value="ECO:0007669"/>
    <property type="project" value="InterPro"/>
</dbReference>
<feature type="domain" description="Blue (type 1) copper" evidence="5">
    <location>
        <begin position="21"/>
        <end position="108"/>
    </location>
</feature>
<reference evidence="7 8" key="1">
    <citation type="submission" date="2019-08" db="EMBL/GenBank/DDBJ databases">
        <title>Genome of Vicingus serpentipes NCIMB 15042.</title>
        <authorList>
            <person name="Bowman J.P."/>
        </authorList>
    </citation>
    <scope>NUCLEOTIDE SEQUENCE [LARGE SCALE GENOMIC DNA]</scope>
    <source>
        <strain evidence="7 8">NCIMB 15042</strain>
    </source>
</reference>
<name>A0A5C6RQP9_9FLAO</name>
<dbReference type="AlphaFoldDB" id="A0A5C6RQP9"/>
<dbReference type="Pfam" id="PF18962">
    <property type="entry name" value="Por_Secre_tail"/>
    <property type="match status" value="1"/>
</dbReference>
<evidence type="ECO:0000259" key="5">
    <source>
        <dbReference type="Pfam" id="PF00127"/>
    </source>
</evidence>
<dbReference type="InterPro" id="IPR000923">
    <property type="entry name" value="BlueCu_1"/>
</dbReference>
<dbReference type="SUPFAM" id="SSF49503">
    <property type="entry name" value="Cupredoxins"/>
    <property type="match status" value="1"/>
</dbReference>
<gene>
    <name evidence="7" type="ORF">FRY74_11140</name>
</gene>
<dbReference type="InterPro" id="IPR008972">
    <property type="entry name" value="Cupredoxin"/>
</dbReference>
<dbReference type="NCBIfam" id="TIGR04183">
    <property type="entry name" value="Por_Secre_tail"/>
    <property type="match status" value="1"/>
</dbReference>
<evidence type="ECO:0000259" key="6">
    <source>
        <dbReference type="Pfam" id="PF18962"/>
    </source>
</evidence>
<comment type="caution">
    <text evidence="7">The sequence shown here is derived from an EMBL/GenBank/DDBJ whole genome shotgun (WGS) entry which is preliminary data.</text>
</comment>
<dbReference type="GO" id="GO:0009055">
    <property type="term" value="F:electron transfer activity"/>
    <property type="evidence" value="ECO:0007669"/>
    <property type="project" value="InterPro"/>
</dbReference>
<keyword evidence="2 4" id="KW-0732">Signal</keyword>
<dbReference type="Pfam" id="PF00127">
    <property type="entry name" value="Copper-bind"/>
    <property type="match status" value="1"/>
</dbReference>
<evidence type="ECO:0000313" key="8">
    <source>
        <dbReference type="Proteomes" id="UP000321721"/>
    </source>
</evidence>
<evidence type="ECO:0000256" key="4">
    <source>
        <dbReference type="SAM" id="SignalP"/>
    </source>
</evidence>
<protein>
    <submittedName>
        <fullName evidence="7">T9SS type A sorting domain-containing protein</fullName>
    </submittedName>
</protein>
<evidence type="ECO:0000313" key="7">
    <source>
        <dbReference type="EMBL" id="TXB64339.1"/>
    </source>
</evidence>
<feature type="signal peptide" evidence="4">
    <location>
        <begin position="1"/>
        <end position="18"/>
    </location>
</feature>
<evidence type="ECO:0000256" key="3">
    <source>
        <dbReference type="ARBA" id="ARBA00023008"/>
    </source>
</evidence>
<dbReference type="OrthoDB" id="849076at2"/>
<keyword evidence="1" id="KW-0479">Metal-binding</keyword>
<feature type="chain" id="PRO_5022817908" evidence="4">
    <location>
        <begin position="19"/>
        <end position="191"/>
    </location>
</feature>
<sequence length="191" mass="20935">MKKLLLSSFLLASTLIFAQTKHTVIIENFSFTPANLLISQGDTVVFDNVQGFHSIDGSQSTYPLNPEGFSNANASAPWTFTHVFNTAGDYDYRCGVHTGSMFGTITVNTSTSVKETTSLSSNSYPNPTTGVIYLSKNKTYTQIEVLNNIGKVVLTKNFPQGNIDVTKLATGTYFMRLYTKEGSTTEKIIVQ</sequence>
<keyword evidence="8" id="KW-1185">Reference proteome</keyword>
<proteinExistence type="predicted"/>
<dbReference type="InterPro" id="IPR026444">
    <property type="entry name" value="Secre_tail"/>
</dbReference>
<evidence type="ECO:0000256" key="1">
    <source>
        <dbReference type="ARBA" id="ARBA00022723"/>
    </source>
</evidence>
<evidence type="ECO:0000256" key="2">
    <source>
        <dbReference type="ARBA" id="ARBA00022729"/>
    </source>
</evidence>
<keyword evidence="3" id="KW-0186">Copper</keyword>
<dbReference type="RefSeq" id="WP_147101618.1">
    <property type="nucleotide sequence ID" value="NZ_VOOS01000005.1"/>
</dbReference>
<dbReference type="Gene3D" id="2.60.40.420">
    <property type="entry name" value="Cupredoxins - blue copper proteins"/>
    <property type="match status" value="1"/>
</dbReference>
<dbReference type="EMBL" id="VOOS01000005">
    <property type="protein sequence ID" value="TXB64339.1"/>
    <property type="molecule type" value="Genomic_DNA"/>
</dbReference>
<accession>A0A5C6RQP9</accession>